<dbReference type="InterPro" id="IPR025232">
    <property type="entry name" value="DUF4174"/>
</dbReference>
<evidence type="ECO:0000259" key="2">
    <source>
        <dbReference type="Pfam" id="PF13778"/>
    </source>
</evidence>
<gene>
    <name evidence="3" type="ORF">BC962_2014</name>
</gene>
<sequence>MVISQIGVLLTSWLRQKIVSLRMKIIYFFIVLFLCVNSAQSQDLSKHHWENRLILLLTDDLKNDNFTSQLLELETGLKDLEERKVLVYRVFQYKMKLGLDKDAEWTVATNLYKKFDTNGTPFEIYIIGLDGKIKLQDHTCISLDKIVDLIDSMPMRKNDIRSNN</sequence>
<protein>
    <submittedName>
        <fullName evidence="3">Uncharacterized protein DUF4174</fullName>
    </submittedName>
</protein>
<feature type="domain" description="DUF4174" evidence="2">
    <location>
        <begin position="44"/>
        <end position="158"/>
    </location>
</feature>
<evidence type="ECO:0000256" key="1">
    <source>
        <dbReference type="ARBA" id="ARBA00022729"/>
    </source>
</evidence>
<keyword evidence="1" id="KW-0732">Signal</keyword>
<dbReference type="AlphaFoldDB" id="A0A495PVF3"/>
<dbReference type="Proteomes" id="UP000276282">
    <property type="component" value="Unassembled WGS sequence"/>
</dbReference>
<keyword evidence="4" id="KW-1185">Reference proteome</keyword>
<dbReference type="EMBL" id="RBLG01000002">
    <property type="protein sequence ID" value="RKS53760.1"/>
    <property type="molecule type" value="Genomic_DNA"/>
</dbReference>
<proteinExistence type="predicted"/>
<name>A0A495PVF3_9FLAO</name>
<accession>A0A495PVF3</accession>
<reference evidence="3 4" key="1">
    <citation type="submission" date="2018-10" db="EMBL/GenBank/DDBJ databases">
        <title>Genomic Encyclopedia of Archaeal and Bacterial Type Strains, Phase II (KMG-II): from individual species to whole genera.</title>
        <authorList>
            <person name="Goeker M."/>
        </authorList>
    </citation>
    <scope>NUCLEOTIDE SEQUENCE [LARGE SCALE GENOMIC DNA]</scope>
    <source>
        <strain evidence="3 4">DSM 19839</strain>
    </source>
</reference>
<dbReference type="Pfam" id="PF13778">
    <property type="entry name" value="DUF4174"/>
    <property type="match status" value="1"/>
</dbReference>
<evidence type="ECO:0000313" key="3">
    <source>
        <dbReference type="EMBL" id="RKS53760.1"/>
    </source>
</evidence>
<organism evidence="3 4">
    <name type="scientific">Gillisia mitskevichiae</name>
    <dbReference type="NCBI Taxonomy" id="270921"/>
    <lineage>
        <taxon>Bacteria</taxon>
        <taxon>Pseudomonadati</taxon>
        <taxon>Bacteroidota</taxon>
        <taxon>Flavobacteriia</taxon>
        <taxon>Flavobacteriales</taxon>
        <taxon>Flavobacteriaceae</taxon>
        <taxon>Gillisia</taxon>
    </lineage>
</organism>
<evidence type="ECO:0000313" key="4">
    <source>
        <dbReference type="Proteomes" id="UP000276282"/>
    </source>
</evidence>
<comment type="caution">
    <text evidence="3">The sequence shown here is derived from an EMBL/GenBank/DDBJ whole genome shotgun (WGS) entry which is preliminary data.</text>
</comment>